<evidence type="ECO:0000256" key="3">
    <source>
        <dbReference type="ARBA" id="ARBA00022723"/>
    </source>
</evidence>
<dbReference type="STRING" id="1817772.A2527_06640"/>
<gene>
    <name evidence="9" type="ORF">A2527_06640</name>
</gene>
<keyword evidence="7" id="KW-1133">Transmembrane helix</keyword>
<evidence type="ECO:0000256" key="2">
    <source>
        <dbReference type="ARBA" id="ARBA00022617"/>
    </source>
</evidence>
<dbReference type="InterPro" id="IPR005616">
    <property type="entry name" value="CcmH/CycL/Ccl2/NrfF_N"/>
</dbReference>
<evidence type="ECO:0000256" key="4">
    <source>
        <dbReference type="ARBA" id="ARBA00022729"/>
    </source>
</evidence>
<evidence type="ECO:0000313" key="9">
    <source>
        <dbReference type="EMBL" id="OGG95503.1"/>
    </source>
</evidence>
<keyword evidence="2 7" id="KW-0349">Heme</keyword>
<keyword evidence="7" id="KW-0472">Membrane</keyword>
<comment type="function">
    <text evidence="7">Possible subunit of a heme lyase.</text>
</comment>
<organism evidence="9 10">
    <name type="scientific">Candidatus Lambdaproteobacteria bacterium RIFOXYD2_FULL_50_16</name>
    <dbReference type="NCBI Taxonomy" id="1817772"/>
    <lineage>
        <taxon>Bacteria</taxon>
        <taxon>Pseudomonadati</taxon>
        <taxon>Pseudomonadota</taxon>
        <taxon>Candidatus Lambdaproteobacteria</taxon>
    </lineage>
</organism>
<evidence type="ECO:0000313" key="10">
    <source>
        <dbReference type="Proteomes" id="UP000178449"/>
    </source>
</evidence>
<reference evidence="9 10" key="1">
    <citation type="journal article" date="2016" name="Nat. Commun.">
        <title>Thousands of microbial genomes shed light on interconnected biogeochemical processes in an aquifer system.</title>
        <authorList>
            <person name="Anantharaman K."/>
            <person name="Brown C.T."/>
            <person name="Hug L.A."/>
            <person name="Sharon I."/>
            <person name="Castelle C.J."/>
            <person name="Probst A.J."/>
            <person name="Thomas B.C."/>
            <person name="Singh A."/>
            <person name="Wilkins M.J."/>
            <person name="Karaoz U."/>
            <person name="Brodie E.L."/>
            <person name="Williams K.H."/>
            <person name="Hubbard S.S."/>
            <person name="Banfield J.F."/>
        </authorList>
    </citation>
    <scope>NUCLEOTIDE SEQUENCE [LARGE SCALE GENOMIC DNA]</scope>
</reference>
<dbReference type="InterPro" id="IPR051263">
    <property type="entry name" value="C-type_cytochrome_biogenesis"/>
</dbReference>
<sequence>MKPLLIFLIALLLALPVFGEPLTGDALENRVREIANQLRCPTCQSQSVKDSEAGLSVNMKAMIQKMLVEGKSEAEILAFFEQRYGEWILRNPKKSGFNLLLWGLPGVILMVALGLVYVKAKKQQLIADPYSHSLSAAEMAEVERDLKRIDEEA</sequence>
<keyword evidence="3 7" id="KW-0479">Metal-binding</keyword>
<dbReference type="InterPro" id="IPR038297">
    <property type="entry name" value="CcmH/CycL/NrfF/Ccl2_sf"/>
</dbReference>
<proteinExistence type="inferred from homology"/>
<comment type="caution">
    <text evidence="9">The sequence shown here is derived from an EMBL/GenBank/DDBJ whole genome shotgun (WGS) entry which is preliminary data.</text>
</comment>
<feature type="domain" description="CcmH/CycL/Ccl2/NrfF N-terminal" evidence="8">
    <location>
        <begin position="6"/>
        <end position="144"/>
    </location>
</feature>
<dbReference type="EMBL" id="MFNE01000021">
    <property type="protein sequence ID" value="OGG95503.1"/>
    <property type="molecule type" value="Genomic_DNA"/>
</dbReference>
<comment type="similarity">
    <text evidence="1 7">Belongs to the CcmH/CycL/Ccl2/NrfF family.</text>
</comment>
<dbReference type="CDD" id="cd16378">
    <property type="entry name" value="CcmH_N"/>
    <property type="match status" value="1"/>
</dbReference>
<evidence type="ECO:0000256" key="5">
    <source>
        <dbReference type="ARBA" id="ARBA00022748"/>
    </source>
</evidence>
<dbReference type="Pfam" id="PF03918">
    <property type="entry name" value="CcmH"/>
    <property type="match status" value="1"/>
</dbReference>
<dbReference type="GO" id="GO:0005886">
    <property type="term" value="C:plasma membrane"/>
    <property type="evidence" value="ECO:0007669"/>
    <property type="project" value="TreeGrafter"/>
</dbReference>
<name>A0A1F6GBM6_9PROT</name>
<feature type="transmembrane region" description="Helical" evidence="7">
    <location>
        <begin position="99"/>
        <end position="118"/>
    </location>
</feature>
<keyword evidence="7" id="KW-0812">Transmembrane</keyword>
<accession>A0A1F6GBM6</accession>
<evidence type="ECO:0000256" key="6">
    <source>
        <dbReference type="ARBA" id="ARBA00023004"/>
    </source>
</evidence>
<evidence type="ECO:0000256" key="7">
    <source>
        <dbReference type="RuleBase" id="RU364112"/>
    </source>
</evidence>
<dbReference type="PANTHER" id="PTHR47870:SF1">
    <property type="entry name" value="CYTOCHROME C-TYPE BIOGENESIS PROTEIN CCMH"/>
    <property type="match status" value="1"/>
</dbReference>
<dbReference type="PANTHER" id="PTHR47870">
    <property type="entry name" value="CYTOCHROME C-TYPE BIOGENESIS PROTEIN CCMH"/>
    <property type="match status" value="1"/>
</dbReference>
<dbReference type="GO" id="GO:0046872">
    <property type="term" value="F:metal ion binding"/>
    <property type="evidence" value="ECO:0007669"/>
    <property type="project" value="UniProtKB-KW"/>
</dbReference>
<dbReference type="GO" id="GO:0017004">
    <property type="term" value="P:cytochrome complex assembly"/>
    <property type="evidence" value="ECO:0007669"/>
    <property type="project" value="UniProtKB-KW"/>
</dbReference>
<keyword evidence="5" id="KW-0201">Cytochrome c-type biogenesis</keyword>
<keyword evidence="4 7" id="KW-0732">Signal</keyword>
<dbReference type="Gene3D" id="1.10.8.640">
    <property type="entry name" value="Cytochrome C biogenesis protein"/>
    <property type="match status" value="1"/>
</dbReference>
<protein>
    <recommendedName>
        <fullName evidence="7">Cytochrome c-type biogenesis protein</fullName>
    </recommendedName>
</protein>
<dbReference type="Proteomes" id="UP000178449">
    <property type="component" value="Unassembled WGS sequence"/>
</dbReference>
<evidence type="ECO:0000259" key="8">
    <source>
        <dbReference type="Pfam" id="PF03918"/>
    </source>
</evidence>
<dbReference type="AlphaFoldDB" id="A0A1F6GBM6"/>
<evidence type="ECO:0000256" key="1">
    <source>
        <dbReference type="ARBA" id="ARBA00010342"/>
    </source>
</evidence>
<keyword evidence="6 7" id="KW-0408">Iron</keyword>